<evidence type="ECO:0000256" key="2">
    <source>
        <dbReference type="ARBA" id="ARBA00022741"/>
    </source>
</evidence>
<proteinExistence type="predicted"/>
<feature type="compositionally biased region" description="Low complexity" evidence="6">
    <location>
        <begin position="680"/>
        <end position="693"/>
    </location>
</feature>
<keyword evidence="5" id="KW-0067">ATP-binding</keyword>
<dbReference type="InterPro" id="IPR044742">
    <property type="entry name" value="DEAD/DEAH_RhlB"/>
</dbReference>
<dbReference type="InterPro" id="IPR001650">
    <property type="entry name" value="Helicase_C-like"/>
</dbReference>
<dbReference type="RefSeq" id="WP_405507315.1">
    <property type="nucleotide sequence ID" value="NZ_CP108341.1"/>
</dbReference>
<feature type="compositionally biased region" description="Low complexity" evidence="6">
    <location>
        <begin position="704"/>
        <end position="716"/>
    </location>
</feature>
<protein>
    <recommendedName>
        <fullName evidence="1">RNA helicase</fullName>
        <ecNumber evidence="1">3.6.4.13</ecNumber>
    </recommendedName>
</protein>
<dbReference type="InterPro" id="IPR014001">
    <property type="entry name" value="Helicase_ATP-bd"/>
</dbReference>
<keyword evidence="10" id="KW-1185">Reference proteome</keyword>
<feature type="compositionally biased region" description="Low complexity" evidence="6">
    <location>
        <begin position="554"/>
        <end position="566"/>
    </location>
</feature>
<feature type="domain" description="Helicase ATP-binding" evidence="7">
    <location>
        <begin position="3"/>
        <end position="186"/>
    </location>
</feature>
<dbReference type="SMART" id="SM00490">
    <property type="entry name" value="HELICc"/>
    <property type="match status" value="1"/>
</dbReference>
<dbReference type="InterPro" id="IPR027417">
    <property type="entry name" value="P-loop_NTPase"/>
</dbReference>
<feature type="compositionally biased region" description="Low complexity" evidence="6">
    <location>
        <begin position="727"/>
        <end position="740"/>
    </location>
</feature>
<dbReference type="CDD" id="cd00268">
    <property type="entry name" value="DEADc"/>
    <property type="match status" value="1"/>
</dbReference>
<dbReference type="EC" id="3.6.4.13" evidence="1"/>
<dbReference type="Pfam" id="PF00271">
    <property type="entry name" value="Helicase_C"/>
    <property type="match status" value="1"/>
</dbReference>
<evidence type="ECO:0000256" key="5">
    <source>
        <dbReference type="ARBA" id="ARBA00022840"/>
    </source>
</evidence>
<dbReference type="Pfam" id="PF00270">
    <property type="entry name" value="DEAD"/>
    <property type="match status" value="1"/>
</dbReference>
<sequence length="918" mass="96858">MTLPVALTGTDVIGQAKTGTGKTLGFGLPLLERVTVPADVEAGRAKPEDLTDTPQALVVVPTRELCQQVTNDLLTAGKARNVRVTAIYGGRAYEPQVEALKKGVDVVIGTPGRLLDLAGQKKLNLKHVKCLVLDEADEMLDLGFLPDVEKIINMLPVRRQTMLFSATMPGAVIGLARRYMSQPTHIRATAPDDAGATVANTTQFIYRAHNMDKPEMVSRILQADGRGLAMVFCRTKRTAADLADQLKQRGFASGAVHGDLGQGAREQALRAFRNGKVDVLVCTDVAARGIDVEGVTHVINYQSPEEEKTYLHRIGRTGRAGAKGTAITLVDWDDIPRWQLINKALELGFNDPPETYSTSPHLFSDLGIPEATKGVLPRSERTRAGLDAEELEDLGEPGGRAPRGRGARSGRGGREESRPAERERSERTPRRRRRTRGGAPLGSAPESAGTGAPDTTAAGGTAEADAVTTPRTPRRRRRTRGGAQAESAPVTAVESAPSEQAANAVATAEGTSAETPEAAKPRRRRTRRSETPVVETEAAVTPSATESAAVADDAPVTAQPEAAATTPRRRTRKSTAASAAEQAVDTAEGTTESVAEPVETKPRRTRKTAAKAEAPAEQAGTTEPKPRRTRKAAAAAEAAVDTAEAAEAKPRRARKATAAAEGAVDAAETAETKPRRTRKTAAAAEAAVDTAEAAEAKPRRTRKATAAAEAVDVAEATETKPRRTRKTAAAAEAAVDTAEGTEVKPRRRTRKAAEAVETVAAGIPAQTAQEPEPVEAKPRRARKAAPKAEASVDTAEGTEAKPRRTRKTAAAAPEAEAAEVKPRRTRKTAAAAEAAVDTAEGTEAKPRRRTRKAAEAVETVAAGIPAQTAQEPEPVEAKPRRTRKTAAAATASAEGAAEAKPKARRTRKATATAEPTEG</sequence>
<dbReference type="CDD" id="cd18787">
    <property type="entry name" value="SF2_C_DEAD"/>
    <property type="match status" value="1"/>
</dbReference>
<evidence type="ECO:0000259" key="7">
    <source>
        <dbReference type="PROSITE" id="PS51192"/>
    </source>
</evidence>
<evidence type="ECO:0000313" key="10">
    <source>
        <dbReference type="Proteomes" id="UP001621512"/>
    </source>
</evidence>
<dbReference type="Proteomes" id="UP001621512">
    <property type="component" value="Chromosome"/>
</dbReference>
<dbReference type="SUPFAM" id="SSF52540">
    <property type="entry name" value="P-loop containing nucleoside triphosphate hydrolases"/>
    <property type="match status" value="1"/>
</dbReference>
<evidence type="ECO:0000256" key="3">
    <source>
        <dbReference type="ARBA" id="ARBA00022801"/>
    </source>
</evidence>
<accession>A0ABZ1MRE7</accession>
<dbReference type="InterPro" id="IPR050547">
    <property type="entry name" value="DEAD_box_RNA_helicases"/>
</dbReference>
<feature type="compositionally biased region" description="Low complexity" evidence="6">
    <location>
        <begin position="909"/>
        <end position="918"/>
    </location>
</feature>
<feature type="compositionally biased region" description="Low complexity" evidence="6">
    <location>
        <begin position="656"/>
        <end position="669"/>
    </location>
</feature>
<gene>
    <name evidence="9" type="ORF">OHU35_28255</name>
</gene>
<evidence type="ECO:0000313" key="9">
    <source>
        <dbReference type="EMBL" id="WTW29726.1"/>
    </source>
</evidence>
<dbReference type="InterPro" id="IPR000629">
    <property type="entry name" value="RNA-helicase_DEAD-box_CS"/>
</dbReference>
<dbReference type="PROSITE" id="PS00039">
    <property type="entry name" value="DEAD_ATP_HELICASE"/>
    <property type="match status" value="1"/>
</dbReference>
<dbReference type="PROSITE" id="PS51194">
    <property type="entry name" value="HELICASE_CTER"/>
    <property type="match status" value="1"/>
</dbReference>
<feature type="region of interest" description="Disordered" evidence="6">
    <location>
        <begin position="373"/>
        <end position="918"/>
    </location>
</feature>
<name>A0ABZ1MRE7_STREF</name>
<feature type="compositionally biased region" description="Low complexity" evidence="6">
    <location>
        <begin position="632"/>
        <end position="645"/>
    </location>
</feature>
<keyword evidence="2" id="KW-0547">Nucleotide-binding</keyword>
<dbReference type="SMART" id="SM00487">
    <property type="entry name" value="DEXDc"/>
    <property type="match status" value="1"/>
</dbReference>
<keyword evidence="4 9" id="KW-0347">Helicase</keyword>
<dbReference type="EMBL" id="CP108341">
    <property type="protein sequence ID" value="WTW29726.1"/>
    <property type="molecule type" value="Genomic_DNA"/>
</dbReference>
<evidence type="ECO:0000256" key="1">
    <source>
        <dbReference type="ARBA" id="ARBA00012552"/>
    </source>
</evidence>
<feature type="compositionally biased region" description="Low complexity" evidence="6">
    <location>
        <begin position="448"/>
        <end position="471"/>
    </location>
</feature>
<evidence type="ECO:0000256" key="6">
    <source>
        <dbReference type="SAM" id="MobiDB-lite"/>
    </source>
</evidence>
<dbReference type="PROSITE" id="PS51192">
    <property type="entry name" value="HELICASE_ATP_BIND_1"/>
    <property type="match status" value="1"/>
</dbReference>
<keyword evidence="3" id="KW-0378">Hydrolase</keyword>
<dbReference type="PANTHER" id="PTHR47963">
    <property type="entry name" value="DEAD-BOX ATP-DEPENDENT RNA HELICASE 47, MITOCHONDRIAL"/>
    <property type="match status" value="1"/>
</dbReference>
<dbReference type="InterPro" id="IPR011545">
    <property type="entry name" value="DEAD/DEAH_box_helicase_dom"/>
</dbReference>
<feature type="compositionally biased region" description="Low complexity" evidence="6">
    <location>
        <begin position="885"/>
        <end position="898"/>
    </location>
</feature>
<feature type="domain" description="Helicase C-terminal" evidence="8">
    <location>
        <begin position="212"/>
        <end position="361"/>
    </location>
</feature>
<reference evidence="9 10" key="1">
    <citation type="submission" date="2022-10" db="EMBL/GenBank/DDBJ databases">
        <title>The complete genomes of actinobacterial strains from the NBC collection.</title>
        <authorList>
            <person name="Joergensen T.S."/>
            <person name="Alvarez Arevalo M."/>
            <person name="Sterndorff E.B."/>
            <person name="Faurdal D."/>
            <person name="Vuksanovic O."/>
            <person name="Mourched A.-S."/>
            <person name="Charusanti P."/>
            <person name="Shaw S."/>
            <person name="Blin K."/>
            <person name="Weber T."/>
        </authorList>
    </citation>
    <scope>NUCLEOTIDE SEQUENCE [LARGE SCALE GENOMIC DNA]</scope>
    <source>
        <strain evidence="9 10">NBC_00017</strain>
    </source>
</reference>
<dbReference type="PANTHER" id="PTHR47963:SF8">
    <property type="entry name" value="ATP-DEPENDENT RNA HELICASE DEAD"/>
    <property type="match status" value="1"/>
</dbReference>
<evidence type="ECO:0000256" key="4">
    <source>
        <dbReference type="ARBA" id="ARBA00022806"/>
    </source>
</evidence>
<feature type="compositionally biased region" description="Low complexity" evidence="6">
    <location>
        <begin position="828"/>
        <end position="841"/>
    </location>
</feature>
<feature type="compositionally biased region" description="Basic and acidic residues" evidence="6">
    <location>
        <begin position="412"/>
        <end position="428"/>
    </location>
</feature>
<dbReference type="Gene3D" id="3.40.50.300">
    <property type="entry name" value="P-loop containing nucleotide triphosphate hydrolases"/>
    <property type="match status" value="2"/>
</dbReference>
<organism evidence="9 10">
    <name type="scientific">Streptomyces purpurascens</name>
    <dbReference type="NCBI Taxonomy" id="1924"/>
    <lineage>
        <taxon>Bacteria</taxon>
        <taxon>Bacillati</taxon>
        <taxon>Actinomycetota</taxon>
        <taxon>Actinomycetes</taxon>
        <taxon>Kitasatosporales</taxon>
        <taxon>Streptomycetaceae</taxon>
        <taxon>Streptomyces</taxon>
    </lineage>
</organism>
<evidence type="ECO:0000259" key="8">
    <source>
        <dbReference type="PROSITE" id="PS51194"/>
    </source>
</evidence>
<dbReference type="GO" id="GO:0004386">
    <property type="term" value="F:helicase activity"/>
    <property type="evidence" value="ECO:0007669"/>
    <property type="project" value="UniProtKB-KW"/>
</dbReference>